<protein>
    <submittedName>
        <fullName evidence="2">EAL domain-containing protein</fullName>
    </submittedName>
</protein>
<accession>A0A2U3JZM7</accession>
<dbReference type="GO" id="GO:0071111">
    <property type="term" value="F:cyclic-guanylate-specific phosphodiesterase activity"/>
    <property type="evidence" value="ECO:0007669"/>
    <property type="project" value="InterPro"/>
</dbReference>
<dbReference type="InterPro" id="IPR035919">
    <property type="entry name" value="EAL_sf"/>
</dbReference>
<evidence type="ECO:0000313" key="2">
    <source>
        <dbReference type="EMBL" id="SPF32730.1"/>
    </source>
</evidence>
<dbReference type="SMART" id="SM00052">
    <property type="entry name" value="EAL"/>
    <property type="match status" value="1"/>
</dbReference>
<evidence type="ECO:0000313" key="3">
    <source>
        <dbReference type="Proteomes" id="UP000238916"/>
    </source>
</evidence>
<dbReference type="PANTHER" id="PTHR33121:SF71">
    <property type="entry name" value="OXYGEN SENSOR PROTEIN DOSP"/>
    <property type="match status" value="1"/>
</dbReference>
<dbReference type="Pfam" id="PF00563">
    <property type="entry name" value="EAL"/>
    <property type="match status" value="1"/>
</dbReference>
<dbReference type="Gene3D" id="3.20.20.450">
    <property type="entry name" value="EAL domain"/>
    <property type="match status" value="1"/>
</dbReference>
<dbReference type="Proteomes" id="UP000238916">
    <property type="component" value="Unassembled WGS sequence"/>
</dbReference>
<dbReference type="CDD" id="cd01948">
    <property type="entry name" value="EAL"/>
    <property type="match status" value="1"/>
</dbReference>
<evidence type="ECO:0000259" key="1">
    <source>
        <dbReference type="PROSITE" id="PS50883"/>
    </source>
</evidence>
<gene>
    <name evidence="2" type="ORF">SBF1_1140001</name>
</gene>
<reference evidence="3" key="1">
    <citation type="submission" date="2018-02" db="EMBL/GenBank/DDBJ databases">
        <authorList>
            <person name="Hausmann B."/>
        </authorList>
    </citation>
    <scope>NUCLEOTIDE SEQUENCE [LARGE SCALE GENOMIC DNA]</scope>
    <source>
        <strain evidence="3">Peat soil MAG SbF1</strain>
    </source>
</reference>
<name>A0A2U3JZM7_9FIRM</name>
<organism evidence="2 3">
    <name type="scientific">Candidatus Desulfosporosinus infrequens</name>
    <dbReference type="NCBI Taxonomy" id="2043169"/>
    <lineage>
        <taxon>Bacteria</taxon>
        <taxon>Bacillati</taxon>
        <taxon>Bacillota</taxon>
        <taxon>Clostridia</taxon>
        <taxon>Eubacteriales</taxon>
        <taxon>Desulfitobacteriaceae</taxon>
        <taxon>Desulfosporosinus</taxon>
    </lineage>
</organism>
<dbReference type="PROSITE" id="PS50883">
    <property type="entry name" value="EAL"/>
    <property type="match status" value="1"/>
</dbReference>
<dbReference type="AlphaFoldDB" id="A0A2U3JZM7"/>
<dbReference type="SUPFAM" id="SSF141868">
    <property type="entry name" value="EAL domain-like"/>
    <property type="match status" value="1"/>
</dbReference>
<dbReference type="PANTHER" id="PTHR33121">
    <property type="entry name" value="CYCLIC DI-GMP PHOSPHODIESTERASE PDEF"/>
    <property type="match status" value="1"/>
</dbReference>
<sequence>MEDRILNLAQAYDLNPERIKIEITESAIMANYDESQKKMQALKEKGYKLSIDDFGTGQASLAYLKDFPIDEIKIDRVFIQNFVTQKVDFEIVKHIIGLAHTLNLTTVAEGVEEEQQVKLLESLGCDVIQGYYFSKPISKNEMCKLLLTQPFRRSSSR</sequence>
<proteinExistence type="predicted"/>
<feature type="domain" description="EAL" evidence="1">
    <location>
        <begin position="1"/>
        <end position="150"/>
    </location>
</feature>
<dbReference type="InterPro" id="IPR050706">
    <property type="entry name" value="Cyclic-di-GMP_PDE-like"/>
</dbReference>
<dbReference type="EMBL" id="OMOF01000018">
    <property type="protein sequence ID" value="SPF32730.1"/>
    <property type="molecule type" value="Genomic_DNA"/>
</dbReference>
<dbReference type="InterPro" id="IPR001633">
    <property type="entry name" value="EAL_dom"/>
</dbReference>